<feature type="compositionally biased region" description="Low complexity" evidence="12">
    <location>
        <begin position="162"/>
        <end position="171"/>
    </location>
</feature>
<evidence type="ECO:0000256" key="8">
    <source>
        <dbReference type="ARBA" id="ARBA00023163"/>
    </source>
</evidence>
<feature type="domain" description="C2H2-type" evidence="13">
    <location>
        <begin position="648"/>
        <end position="676"/>
    </location>
</feature>
<dbReference type="FunFam" id="3.30.160.60:FF:000322">
    <property type="entry name" value="GDNF-inducible zinc finger protein 1"/>
    <property type="match status" value="1"/>
</dbReference>
<dbReference type="PANTHER" id="PTHR24394:SF29">
    <property type="entry name" value="MYONEURIN"/>
    <property type="match status" value="1"/>
</dbReference>
<evidence type="ECO:0000256" key="11">
    <source>
        <dbReference type="SAM" id="Coils"/>
    </source>
</evidence>
<feature type="domain" description="C2H2-type" evidence="13">
    <location>
        <begin position="459"/>
        <end position="487"/>
    </location>
</feature>
<evidence type="ECO:0000256" key="10">
    <source>
        <dbReference type="PROSITE-ProRule" id="PRU00042"/>
    </source>
</evidence>
<evidence type="ECO:0000256" key="2">
    <source>
        <dbReference type="ARBA" id="ARBA00022723"/>
    </source>
</evidence>
<feature type="domain" description="C2H2-type" evidence="13">
    <location>
        <begin position="608"/>
        <end position="635"/>
    </location>
</feature>
<evidence type="ECO:0000256" key="1">
    <source>
        <dbReference type="ARBA" id="ARBA00004123"/>
    </source>
</evidence>
<dbReference type="FunFam" id="3.30.160.60:FF:000100">
    <property type="entry name" value="Zinc finger 45-like"/>
    <property type="match status" value="1"/>
</dbReference>
<dbReference type="Pfam" id="PF00096">
    <property type="entry name" value="zf-C2H2"/>
    <property type="match status" value="5"/>
</dbReference>
<feature type="region of interest" description="Disordered" evidence="12">
    <location>
        <begin position="398"/>
        <end position="422"/>
    </location>
</feature>
<dbReference type="Gene3D" id="3.30.160.60">
    <property type="entry name" value="Classic Zinc Finger"/>
    <property type="match status" value="5"/>
</dbReference>
<feature type="domain" description="C2H2-type" evidence="13">
    <location>
        <begin position="493"/>
        <end position="520"/>
    </location>
</feature>
<dbReference type="PROSITE" id="PS00028">
    <property type="entry name" value="ZINC_FINGER_C2H2_1"/>
    <property type="match status" value="7"/>
</dbReference>
<dbReference type="SUPFAM" id="SSF57667">
    <property type="entry name" value="beta-beta-alpha zinc fingers"/>
    <property type="match status" value="4"/>
</dbReference>
<gene>
    <name evidence="14" type="ORF">E2986_04985</name>
</gene>
<keyword evidence="6" id="KW-0805">Transcription regulation</keyword>
<feature type="region of interest" description="Disordered" evidence="12">
    <location>
        <begin position="706"/>
        <end position="728"/>
    </location>
</feature>
<keyword evidence="2" id="KW-0479">Metal-binding</keyword>
<dbReference type="EMBL" id="WNWW01000230">
    <property type="protein sequence ID" value="KAF3428168.1"/>
    <property type="molecule type" value="Genomic_DNA"/>
</dbReference>
<evidence type="ECO:0000256" key="4">
    <source>
        <dbReference type="ARBA" id="ARBA00022771"/>
    </source>
</evidence>
<dbReference type="PROSITE" id="PS50157">
    <property type="entry name" value="ZINC_FINGER_C2H2_2"/>
    <property type="match status" value="7"/>
</dbReference>
<reference evidence="14" key="1">
    <citation type="submission" date="2019-11" db="EMBL/GenBank/DDBJ databases">
        <title>The nuclear and mitochondrial genomes of Frieseomelitta varia - a highly eusocial stingless bee (Meliponini) with a permanently sterile worker caste.</title>
        <authorList>
            <person name="Freitas F.C.P."/>
            <person name="Lourenco A.P."/>
            <person name="Nunes F.M.F."/>
            <person name="Paschoal A.R."/>
            <person name="Abreu F.C.P."/>
            <person name="Barbin F.O."/>
            <person name="Bataglia L."/>
            <person name="Cardoso-Junior C.A.M."/>
            <person name="Cervoni M.S."/>
            <person name="Silva S.R."/>
            <person name="Dalarmi F."/>
            <person name="Del Lama M.A."/>
            <person name="Depintor T.S."/>
            <person name="Ferreira K.M."/>
            <person name="Goria P.S."/>
            <person name="Jaskot M.C."/>
            <person name="Lago D.C."/>
            <person name="Luna-Lucena D."/>
            <person name="Moda L.M."/>
            <person name="Nascimento L."/>
            <person name="Pedrino M."/>
            <person name="Rabico F.O."/>
            <person name="Sanches F.C."/>
            <person name="Santos D.E."/>
            <person name="Santos C.G."/>
            <person name="Vieira J."/>
            <person name="Lopes T.F."/>
            <person name="Barchuk A.R."/>
            <person name="Hartfelder K."/>
            <person name="Simoes Z.L.P."/>
            <person name="Bitondi M.M.G."/>
            <person name="Pinheiro D.G."/>
        </authorList>
    </citation>
    <scope>NUCLEOTIDE SEQUENCE</scope>
    <source>
        <strain evidence="14">USP_RPSP 00005682</strain>
        <tissue evidence="14">Whole individual</tissue>
    </source>
</reference>
<evidence type="ECO:0000259" key="13">
    <source>
        <dbReference type="PROSITE" id="PS50157"/>
    </source>
</evidence>
<evidence type="ECO:0000256" key="6">
    <source>
        <dbReference type="ARBA" id="ARBA00023015"/>
    </source>
</evidence>
<feature type="compositionally biased region" description="Polar residues" evidence="12">
    <location>
        <begin position="412"/>
        <end position="422"/>
    </location>
</feature>
<accession>A0A833RTW0</accession>
<dbReference type="FunFam" id="3.30.160.60:FF:000646">
    <property type="entry name" value="Myeloid zinc finger 1"/>
    <property type="match status" value="1"/>
</dbReference>
<evidence type="ECO:0000256" key="7">
    <source>
        <dbReference type="ARBA" id="ARBA00023125"/>
    </source>
</evidence>
<dbReference type="AlphaFoldDB" id="A0A833RTW0"/>
<evidence type="ECO:0000256" key="9">
    <source>
        <dbReference type="ARBA" id="ARBA00023242"/>
    </source>
</evidence>
<evidence type="ECO:0000313" key="14">
    <source>
        <dbReference type="EMBL" id="KAF3428168.1"/>
    </source>
</evidence>
<keyword evidence="4 10" id="KW-0863">Zinc-finger</keyword>
<proteinExistence type="predicted"/>
<dbReference type="InterPro" id="IPR036236">
    <property type="entry name" value="Znf_C2H2_sf"/>
</dbReference>
<evidence type="ECO:0000256" key="12">
    <source>
        <dbReference type="SAM" id="MobiDB-lite"/>
    </source>
</evidence>
<name>A0A833RTW0_9HYME</name>
<dbReference type="GO" id="GO:0003677">
    <property type="term" value="F:DNA binding"/>
    <property type="evidence" value="ECO:0007669"/>
    <property type="project" value="UniProtKB-KW"/>
</dbReference>
<dbReference type="GO" id="GO:0005634">
    <property type="term" value="C:nucleus"/>
    <property type="evidence" value="ECO:0007669"/>
    <property type="project" value="UniProtKB-SubCell"/>
</dbReference>
<keyword evidence="7" id="KW-0238">DNA-binding</keyword>
<feature type="compositionally biased region" description="Polar residues" evidence="12">
    <location>
        <begin position="183"/>
        <end position="196"/>
    </location>
</feature>
<sequence>MQLDSILDIAIITWTPRFRTIPVMELSNEILDTIDVNDDKDVMEVIKHAITEENIIVESETTEETEIEEIIEIIEEIEEDKEESSQGDIIFTENKNEKVKSEMEVYAFDEDSSIFKTQSKYEKKDRYDKSSNKQVIAYDVDEDWQDEDMEEEEEYELRFENCSTSNNSTESLQRLPNDDKKYVNNQTVSLPLQTSRSEPRDSVEFSDKAEKSKLSLEFKNNVNNDENIDNNISHEIVKNVENNLLYTVLGTKKQSAVKTFQSDKLSDAHYIKMEQLDENTIPVGGTIYYDADNIETLYVAQTVDDNEQYYDTAAMENEEQIWETTNADTNQNQEKENSQDQIFLHEDEDGQLYFKDETGILQPVYLTEDGHYAIAENSDDYESRLSQMKYEQNARQVEEESYSVPDSELKSTHNNKQNSVMSATDLDNEDNTVTISLIISEDEHGQKRTQVIIPTTDNLKCDICNKSFKTSFQLLRHNRLKHAREEDITTRNFPCDLCPKRYPDQNSLARHRKTHTGDRPFQCLECHKNFPTSTALRRHLTLHNSQSRPLPCIYCGRRFVDKASLVKHEQSHLAGDQRTHTCDVCHKSFLHATDLSLHKKYHDPDKKFDCEVCGREFNRLNNLQRHMMVHQQVRMINTILQGANEEILSCDVCGITYKFMSSLTRHMVTTHMNPEKLRQQAEEQRKKRENNYRRYLENRKMYETQHSGGYGAKRNYHNTRILSNDEAA</sequence>
<keyword evidence="11" id="KW-0175">Coiled coil</keyword>
<feature type="domain" description="C2H2-type" evidence="13">
    <location>
        <begin position="550"/>
        <end position="577"/>
    </location>
</feature>
<keyword evidence="8" id="KW-0804">Transcription</keyword>
<feature type="compositionally biased region" description="Basic and acidic residues" evidence="12">
    <location>
        <begin position="197"/>
        <end position="208"/>
    </location>
</feature>
<comment type="subcellular location">
    <subcellularLocation>
        <location evidence="1">Nucleus</location>
    </subcellularLocation>
</comment>
<evidence type="ECO:0000313" key="15">
    <source>
        <dbReference type="Proteomes" id="UP000655588"/>
    </source>
</evidence>
<feature type="domain" description="C2H2-type" evidence="13">
    <location>
        <begin position="521"/>
        <end position="548"/>
    </location>
</feature>
<feature type="coiled-coil region" evidence="11">
    <location>
        <begin position="60"/>
        <end position="87"/>
    </location>
</feature>
<dbReference type="PANTHER" id="PTHR24394">
    <property type="entry name" value="ZINC FINGER PROTEIN"/>
    <property type="match status" value="1"/>
</dbReference>
<organism evidence="14 15">
    <name type="scientific">Frieseomelitta varia</name>
    <dbReference type="NCBI Taxonomy" id="561572"/>
    <lineage>
        <taxon>Eukaryota</taxon>
        <taxon>Metazoa</taxon>
        <taxon>Ecdysozoa</taxon>
        <taxon>Arthropoda</taxon>
        <taxon>Hexapoda</taxon>
        <taxon>Insecta</taxon>
        <taxon>Pterygota</taxon>
        <taxon>Neoptera</taxon>
        <taxon>Endopterygota</taxon>
        <taxon>Hymenoptera</taxon>
        <taxon>Apocrita</taxon>
        <taxon>Aculeata</taxon>
        <taxon>Apoidea</taxon>
        <taxon>Anthophila</taxon>
        <taxon>Apidae</taxon>
        <taxon>Frieseomelitta</taxon>
    </lineage>
</organism>
<dbReference type="GO" id="GO:0008270">
    <property type="term" value="F:zinc ion binding"/>
    <property type="evidence" value="ECO:0007669"/>
    <property type="project" value="UniProtKB-KW"/>
</dbReference>
<protein>
    <recommendedName>
        <fullName evidence="13">C2H2-type domain-containing protein</fullName>
    </recommendedName>
</protein>
<keyword evidence="15" id="KW-1185">Reference proteome</keyword>
<comment type="caution">
    <text evidence="14">The sequence shown here is derived from an EMBL/GenBank/DDBJ whole genome shotgun (WGS) entry which is preliminary data.</text>
</comment>
<keyword evidence="9" id="KW-0539">Nucleus</keyword>
<dbReference type="InterPro" id="IPR013087">
    <property type="entry name" value="Znf_C2H2_type"/>
</dbReference>
<dbReference type="Proteomes" id="UP000655588">
    <property type="component" value="Unassembled WGS sequence"/>
</dbReference>
<evidence type="ECO:0000256" key="3">
    <source>
        <dbReference type="ARBA" id="ARBA00022737"/>
    </source>
</evidence>
<keyword evidence="5" id="KW-0862">Zinc</keyword>
<dbReference type="GO" id="GO:0000981">
    <property type="term" value="F:DNA-binding transcription factor activity, RNA polymerase II-specific"/>
    <property type="evidence" value="ECO:0007669"/>
    <property type="project" value="TreeGrafter"/>
</dbReference>
<feature type="region of interest" description="Disordered" evidence="12">
    <location>
        <begin position="162"/>
        <end position="208"/>
    </location>
</feature>
<keyword evidence="3" id="KW-0677">Repeat</keyword>
<feature type="domain" description="C2H2-type" evidence="13">
    <location>
        <begin position="580"/>
        <end position="607"/>
    </location>
</feature>
<evidence type="ECO:0000256" key="5">
    <source>
        <dbReference type="ARBA" id="ARBA00022833"/>
    </source>
</evidence>
<dbReference type="SMART" id="SM00355">
    <property type="entry name" value="ZnF_C2H2"/>
    <property type="match status" value="7"/>
</dbReference>